<dbReference type="Gene3D" id="1.10.10.760">
    <property type="entry name" value="E-set domains of sugar-utilizing enzymes"/>
    <property type="match status" value="1"/>
</dbReference>
<dbReference type="GO" id="GO:0033942">
    <property type="term" value="F:4-alpha-D-(1-&gt;4)-alpha-D-glucanotrehalose trehalohydrolase activity"/>
    <property type="evidence" value="ECO:0007669"/>
    <property type="project" value="UniProtKB-EC"/>
</dbReference>
<dbReference type="SUPFAM" id="SSF81296">
    <property type="entry name" value="E set domains"/>
    <property type="match status" value="1"/>
</dbReference>
<dbReference type="Proteomes" id="UP000315395">
    <property type="component" value="Chromosome"/>
</dbReference>
<dbReference type="CDD" id="cd11325">
    <property type="entry name" value="AmyAc_GTHase"/>
    <property type="match status" value="1"/>
</dbReference>
<comment type="similarity">
    <text evidence="3 14">Belongs to the glycosyl hydrolase 13 family.</text>
</comment>
<evidence type="ECO:0000313" key="21">
    <source>
        <dbReference type="Proteomes" id="UP000315395"/>
    </source>
</evidence>
<evidence type="ECO:0000256" key="12">
    <source>
        <dbReference type="ARBA" id="ARBA00034013"/>
    </source>
</evidence>
<dbReference type="InterPro" id="IPR014756">
    <property type="entry name" value="Ig_E-set"/>
</dbReference>
<evidence type="ECO:0000313" key="20">
    <source>
        <dbReference type="EMBL" id="QDO87619.1"/>
    </source>
</evidence>
<evidence type="ECO:0000256" key="15">
    <source>
        <dbReference type="PIRSR" id="PIRSR006337-1"/>
    </source>
</evidence>
<evidence type="ECO:0000256" key="17">
    <source>
        <dbReference type="PIRSR" id="PIRSR006337-3"/>
    </source>
</evidence>
<proteinExistence type="inferred from homology"/>
<dbReference type="InterPro" id="IPR013783">
    <property type="entry name" value="Ig-like_fold"/>
</dbReference>
<organism evidence="20 21">
    <name type="scientific">Ornithinimicrobium ciconiae</name>
    <dbReference type="NCBI Taxonomy" id="2594265"/>
    <lineage>
        <taxon>Bacteria</taxon>
        <taxon>Bacillati</taxon>
        <taxon>Actinomycetota</taxon>
        <taxon>Actinomycetes</taxon>
        <taxon>Micrococcales</taxon>
        <taxon>Ornithinimicrobiaceae</taxon>
        <taxon>Ornithinimicrobium</taxon>
    </lineage>
</organism>
<feature type="site" description="Transition state stabilizer" evidence="17">
    <location>
        <position position="384"/>
    </location>
</feature>
<dbReference type="UniPathway" id="UPA00299"/>
<dbReference type="InterPro" id="IPR012768">
    <property type="entry name" value="Trehalose_TreZ"/>
</dbReference>
<keyword evidence="7 14" id="KW-0378">Hydrolase</keyword>
<feature type="binding site" evidence="16">
    <location>
        <begin position="383"/>
        <end position="388"/>
    </location>
    <ligand>
        <name>substrate</name>
    </ligand>
</feature>
<evidence type="ECO:0000256" key="11">
    <source>
        <dbReference type="ARBA" id="ARBA00033284"/>
    </source>
</evidence>
<comment type="catalytic activity">
    <reaction evidence="12 14">
        <text>hydrolysis of (1-&gt;4)-alpha-D-glucosidic linkage in 4-alpha-D-[(1-&gt;4)-alpha-D-glucanosyl]n trehalose to yield trehalose and (1-&gt;4)-alpha-D-glucan.</text>
        <dbReference type="EC" id="3.2.1.141"/>
    </reaction>
</comment>
<dbReference type="Gene3D" id="3.20.20.80">
    <property type="entry name" value="Glycosidases"/>
    <property type="match status" value="1"/>
</dbReference>
<dbReference type="GO" id="GO:0005737">
    <property type="term" value="C:cytoplasm"/>
    <property type="evidence" value="ECO:0007669"/>
    <property type="project" value="UniProtKB-SubCell"/>
</dbReference>
<evidence type="ECO:0000256" key="5">
    <source>
        <dbReference type="ARBA" id="ARBA00015938"/>
    </source>
</evidence>
<feature type="active site" description="Proton donor" evidence="15">
    <location>
        <position position="284"/>
    </location>
</feature>
<dbReference type="PANTHER" id="PTHR43651">
    <property type="entry name" value="1,4-ALPHA-GLUCAN-BRANCHING ENZYME"/>
    <property type="match status" value="1"/>
</dbReference>
<gene>
    <name evidence="20" type="primary">treZ</name>
    <name evidence="20" type="ORF">FNH13_04090</name>
</gene>
<dbReference type="EC" id="3.2.1.141" evidence="4 13"/>
<dbReference type="OrthoDB" id="9800174at2"/>
<evidence type="ECO:0000256" key="10">
    <source>
        <dbReference type="ARBA" id="ARBA00032057"/>
    </source>
</evidence>
<accession>A0A516G7X0</accession>
<evidence type="ECO:0000256" key="7">
    <source>
        <dbReference type="ARBA" id="ARBA00022801"/>
    </source>
</evidence>
<evidence type="ECO:0000256" key="18">
    <source>
        <dbReference type="SAM" id="MobiDB-lite"/>
    </source>
</evidence>
<comment type="pathway">
    <text evidence="2 14">Glycan biosynthesis; trehalose biosynthesis.</text>
</comment>
<dbReference type="SMART" id="SM00642">
    <property type="entry name" value="Aamy"/>
    <property type="match status" value="1"/>
</dbReference>
<keyword evidence="6" id="KW-0963">Cytoplasm</keyword>
<evidence type="ECO:0000256" key="1">
    <source>
        <dbReference type="ARBA" id="ARBA00004496"/>
    </source>
</evidence>
<evidence type="ECO:0000256" key="8">
    <source>
        <dbReference type="ARBA" id="ARBA00023277"/>
    </source>
</evidence>
<dbReference type="InterPro" id="IPR006047">
    <property type="entry name" value="GH13_cat_dom"/>
</dbReference>
<feature type="active site" description="Nucleophile" evidence="15">
    <location>
        <position position="247"/>
    </location>
</feature>
<evidence type="ECO:0000256" key="16">
    <source>
        <dbReference type="PIRSR" id="PIRSR006337-2"/>
    </source>
</evidence>
<evidence type="ECO:0000256" key="4">
    <source>
        <dbReference type="ARBA" id="ARBA00012268"/>
    </source>
</evidence>
<protein>
    <recommendedName>
        <fullName evidence="5 13">Malto-oligosyltrehalose trehalohydrolase</fullName>
        <shortName evidence="14">MTHase</shortName>
        <ecNumber evidence="4 13">3.2.1.141</ecNumber>
    </recommendedName>
    <alternativeName>
        <fullName evidence="11 14">4-alpha-D-((1-&gt;4)-alpha-D-glucano)trehalose trehalohydrolase</fullName>
    </alternativeName>
    <alternativeName>
        <fullName evidence="10 14">Maltooligosyl trehalose trehalohydrolase</fullName>
    </alternativeName>
</protein>
<dbReference type="Gene3D" id="2.60.40.10">
    <property type="entry name" value="Immunoglobulins"/>
    <property type="match status" value="1"/>
</dbReference>
<feature type="binding site" evidence="16">
    <location>
        <begin position="245"/>
        <end position="250"/>
    </location>
    <ligand>
        <name>substrate</name>
    </ligand>
</feature>
<feature type="region of interest" description="Disordered" evidence="18">
    <location>
        <begin position="282"/>
        <end position="301"/>
    </location>
</feature>
<dbReference type="PIRSF" id="PIRSF006337">
    <property type="entry name" value="Trehalose_TreZ"/>
    <property type="match status" value="1"/>
</dbReference>
<keyword evidence="9 14" id="KW-0326">Glycosidase</keyword>
<dbReference type="AlphaFoldDB" id="A0A516G7X0"/>
<dbReference type="GO" id="GO:0005992">
    <property type="term" value="P:trehalose biosynthetic process"/>
    <property type="evidence" value="ECO:0007669"/>
    <property type="project" value="UniProtKB-UniRule"/>
</dbReference>
<sequence>MDTPRQYAVWAPDADQVEVVCADRRPMVRHGRPGWWVAPMEPGDDGRYAFSLDGGEPRPDPRSLSQPDGVHAASALVDLAAHDWGDGAWTGHQLDGAVLYELHVGTFTAEGTFAAATERLDHLVDLGVTTITLMPVAAFPGRHGWGYDGVALFAVHEPYGGARGLQAFVDACHQRGLAVHLDVVYNHLGPSGNYLAQFGPYFTDRHHTPWGDAVNLDGPRSDEVRAFLLDNTRMWLTDFHLDGLRLDAVHALHDERAEHLLESLAALADEISEQTGIPRHLIAESDRNDPATVSPRGPGGAGGLGLAGQWADDIHHALHVALTGESQGYYADFADPGALGKVLTATPFFHDGTYSSFRGRVHGRPVDEATTPPWRFVASLQTHDQVGNRAAGDRLCHSLTPGQAAIGAALLLTAPYTPMLFMGEEWGASTPWQFFTDHSEPELVESIRTGRSREFAEHGWATQVPDPQDEGTVTASRLHWAEVSEPPHADLLVWHRTLIRLRRDLPDLAEGPLAGSSLIREGDLLLLTRGRVHVLANPAEEPAQLRLVGDPSGRRTAAEYGGVQVAEDTVQLPAHSVIVLVTDENAEPCVP</sequence>
<dbReference type="SUPFAM" id="SSF51445">
    <property type="entry name" value="(Trans)glycosidases"/>
    <property type="match status" value="1"/>
</dbReference>
<evidence type="ECO:0000256" key="14">
    <source>
        <dbReference type="PIRNR" id="PIRNR006337"/>
    </source>
</evidence>
<reference evidence="20 21" key="1">
    <citation type="submission" date="2019-07" db="EMBL/GenBank/DDBJ databases">
        <title>complete genome sequencing of Ornithinimicrobium sp. H23M54.</title>
        <authorList>
            <person name="Bae J.-W."/>
            <person name="Lee S.-Y."/>
        </authorList>
    </citation>
    <scope>NUCLEOTIDE SEQUENCE [LARGE SCALE GENOMIC DNA]</scope>
    <source>
        <strain evidence="20 21">H23M54</strain>
    </source>
</reference>
<evidence type="ECO:0000256" key="3">
    <source>
        <dbReference type="ARBA" id="ARBA00008061"/>
    </source>
</evidence>
<dbReference type="KEGG" id="orz:FNH13_04090"/>
<dbReference type="PANTHER" id="PTHR43651:SF11">
    <property type="entry name" value="MALTO-OLIGOSYLTREHALOSE TREHALOHYDROLASE"/>
    <property type="match status" value="1"/>
</dbReference>
<dbReference type="InterPro" id="IPR017853">
    <property type="entry name" value="GH"/>
</dbReference>
<feature type="binding site" evidence="16">
    <location>
        <begin position="312"/>
        <end position="316"/>
    </location>
    <ligand>
        <name>substrate</name>
    </ligand>
</feature>
<dbReference type="CDD" id="cd02853">
    <property type="entry name" value="E_set_MTHase_like_N"/>
    <property type="match status" value="1"/>
</dbReference>
<evidence type="ECO:0000256" key="6">
    <source>
        <dbReference type="ARBA" id="ARBA00022490"/>
    </source>
</evidence>
<dbReference type="Pfam" id="PF00128">
    <property type="entry name" value="Alpha-amylase"/>
    <property type="match status" value="1"/>
</dbReference>
<dbReference type="EMBL" id="CP041616">
    <property type="protein sequence ID" value="QDO87619.1"/>
    <property type="molecule type" value="Genomic_DNA"/>
</dbReference>
<comment type="subcellular location">
    <subcellularLocation>
        <location evidence="1 15">Cytoplasm</location>
    </subcellularLocation>
</comment>
<dbReference type="NCBIfam" id="TIGR02402">
    <property type="entry name" value="trehalose_TreZ"/>
    <property type="match status" value="1"/>
</dbReference>
<dbReference type="InterPro" id="IPR044901">
    <property type="entry name" value="Trehalose_TreZ_E-set_sf"/>
</dbReference>
<dbReference type="RefSeq" id="WP_143782296.1">
    <property type="nucleotide sequence ID" value="NZ_CP041616.1"/>
</dbReference>
<evidence type="ECO:0000256" key="13">
    <source>
        <dbReference type="NCBIfam" id="TIGR02402"/>
    </source>
</evidence>
<feature type="domain" description="Glycosyl hydrolase family 13 catalytic" evidence="19">
    <location>
        <begin position="101"/>
        <end position="477"/>
    </location>
</feature>
<evidence type="ECO:0000256" key="9">
    <source>
        <dbReference type="ARBA" id="ARBA00023295"/>
    </source>
</evidence>
<keyword evidence="21" id="KW-1185">Reference proteome</keyword>
<name>A0A516G7X0_9MICO</name>
<keyword evidence="8" id="KW-0119">Carbohydrate metabolism</keyword>
<evidence type="ECO:0000256" key="2">
    <source>
        <dbReference type="ARBA" id="ARBA00005199"/>
    </source>
</evidence>
<evidence type="ECO:0000259" key="19">
    <source>
        <dbReference type="SMART" id="SM00642"/>
    </source>
</evidence>